<reference evidence="12" key="2">
    <citation type="submission" date="2020-05" db="UniProtKB">
        <authorList>
            <consortium name="EnsemblMetazoa"/>
        </authorList>
    </citation>
    <scope>IDENTIFICATION</scope>
    <source>
        <strain evidence="12">ACHKN1017</strain>
    </source>
</reference>
<evidence type="ECO:0000256" key="7">
    <source>
        <dbReference type="ARBA" id="ARBA00023180"/>
    </source>
</evidence>
<evidence type="ECO:0000256" key="2">
    <source>
        <dbReference type="ARBA" id="ARBA00022525"/>
    </source>
</evidence>
<keyword evidence="9" id="KW-0378">Hydrolase</keyword>
<dbReference type="PANTHER" id="PTHR24260">
    <property type="match status" value="1"/>
</dbReference>
<dbReference type="GO" id="GO:0004252">
    <property type="term" value="F:serine-type endopeptidase activity"/>
    <property type="evidence" value="ECO:0007669"/>
    <property type="project" value="InterPro"/>
</dbReference>
<evidence type="ECO:0000256" key="1">
    <source>
        <dbReference type="ARBA" id="ARBA00004613"/>
    </source>
</evidence>
<dbReference type="Gene3D" id="2.40.10.10">
    <property type="entry name" value="Trypsin-like serine proteases"/>
    <property type="match status" value="2"/>
</dbReference>
<dbReference type="InterPro" id="IPR033116">
    <property type="entry name" value="TRYPSIN_SER"/>
</dbReference>
<dbReference type="VEuPathDB" id="VectorBase:ACHR002636"/>
<accession>A0A182JVV4</accession>
<keyword evidence="9" id="KW-0645">Protease</keyword>
<evidence type="ECO:0000256" key="9">
    <source>
        <dbReference type="RuleBase" id="RU363034"/>
    </source>
</evidence>
<dbReference type="InterPro" id="IPR001314">
    <property type="entry name" value="Peptidase_S1A"/>
</dbReference>
<dbReference type="GO" id="GO:0006508">
    <property type="term" value="P:proteolysis"/>
    <property type="evidence" value="ECO:0007669"/>
    <property type="project" value="UniProtKB-KW"/>
</dbReference>
<keyword evidence="4 10" id="KW-0732">Signal</keyword>
<dbReference type="STRING" id="43041.A0A182JVV4"/>
<dbReference type="InterPro" id="IPR051333">
    <property type="entry name" value="CLIP_Serine_Protease"/>
</dbReference>
<dbReference type="GO" id="GO:0005576">
    <property type="term" value="C:extracellular region"/>
    <property type="evidence" value="ECO:0007669"/>
    <property type="project" value="UniProtKB-SubCell"/>
</dbReference>
<organism evidence="12 13">
    <name type="scientific">Anopheles christyi</name>
    <dbReference type="NCBI Taxonomy" id="43041"/>
    <lineage>
        <taxon>Eukaryota</taxon>
        <taxon>Metazoa</taxon>
        <taxon>Ecdysozoa</taxon>
        <taxon>Arthropoda</taxon>
        <taxon>Hexapoda</taxon>
        <taxon>Insecta</taxon>
        <taxon>Pterygota</taxon>
        <taxon>Neoptera</taxon>
        <taxon>Endopterygota</taxon>
        <taxon>Diptera</taxon>
        <taxon>Nematocera</taxon>
        <taxon>Culicoidea</taxon>
        <taxon>Culicidae</taxon>
        <taxon>Anophelinae</taxon>
        <taxon>Anopheles</taxon>
    </lineage>
</organism>
<proteinExistence type="inferred from homology"/>
<evidence type="ECO:0000256" key="4">
    <source>
        <dbReference type="ARBA" id="ARBA00022729"/>
    </source>
</evidence>
<feature type="domain" description="Peptidase S1" evidence="11">
    <location>
        <begin position="342"/>
        <end position="569"/>
    </location>
</feature>
<keyword evidence="2" id="KW-0964">Secreted</keyword>
<dbReference type="FunFam" id="2.40.10.10:FF:000028">
    <property type="entry name" value="Serine protease easter"/>
    <property type="match status" value="1"/>
</dbReference>
<sequence>MQRLFVIAASALLLLIAERALGENAFIDSAPEGYYERKSLADCPSRFYSEDVSSALGFFIFGGRRAFLKEFPHMAAIGWTDKNASPPTVQYKCGGSLIAAKYVLTAAHCKVDDDKIPPDTVRLGDTNLATTEDDNTAQQFSIVGFTAHEKFKKNRKYYDIALIELDREAKFNSAVCPICLWPLDNINEYSTSLRAIGFGFTTYTSGMSPTLQKVSLNYYDSESCNNELPRDARLRYGLTSDQFCTKTPHKDACLGDSGGPLQIDLSDVTRTIPYLTGVVSFGTGCWDGSMGVYTKVASYIDWIRERVNVTVDPIECARNTECLAARPFSDSRLSPQNNSPFFKVNLRKADNSSFHQCTGALIDYRHVVTSATCAVRNNQQPAFIEANKELVEIVHIDIHPKYISGKLYHNLAVLTLGKFYNPNKIYQIIAPGCIWKEERITDPIVFFSGYGPEVKNEPEDVAKHVSLKILVALVTENGRCEANDAWKVNSTVWAGFNSDFLCTYNPIELVPGICKLEPGGAVSNFRRDNIVPYVYAINTMDEGACGGAQNLFVATRLSSFHDWIESIILKHLPENDPIQTSIRFGDEESAPTSIDTTDSKEIEQILYQNRIDVIANHIKPYGDDLMSSRPLNTKVNRLPFLTSLKTKQSLIVPPTQNTIHNNDIHIELIPSVELPPTHLIQGQEVSHAHNHPAAVPYASNIGRNHYQTALPYGSSMAGQRVVYQRPSTTQPAVDHNHLVSIIRSIELYENGQCTLPTGAPGRCLHYTRCPSMYWNGQNVDVFHRLNLIPHCNRAQQTVCCPA</sequence>
<evidence type="ECO:0000256" key="3">
    <source>
        <dbReference type="ARBA" id="ARBA00022588"/>
    </source>
</evidence>
<dbReference type="PROSITE" id="PS00134">
    <property type="entry name" value="TRYPSIN_HIS"/>
    <property type="match status" value="1"/>
</dbReference>
<keyword evidence="5" id="KW-0391">Immunity</keyword>
<dbReference type="InterPro" id="IPR018114">
    <property type="entry name" value="TRYPSIN_HIS"/>
</dbReference>
<evidence type="ECO:0000256" key="10">
    <source>
        <dbReference type="SAM" id="SignalP"/>
    </source>
</evidence>
<dbReference type="CDD" id="cd00190">
    <property type="entry name" value="Tryp_SPc"/>
    <property type="match status" value="1"/>
</dbReference>
<dbReference type="AlphaFoldDB" id="A0A182JVV4"/>
<evidence type="ECO:0000256" key="8">
    <source>
        <dbReference type="ARBA" id="ARBA00024195"/>
    </source>
</evidence>
<dbReference type="EnsemblMetazoa" id="ACHR002636-RA">
    <property type="protein sequence ID" value="ACHR002636-PA"/>
    <property type="gene ID" value="ACHR002636"/>
</dbReference>
<keyword evidence="3" id="KW-0399">Innate immunity</keyword>
<dbReference type="InterPro" id="IPR001254">
    <property type="entry name" value="Trypsin_dom"/>
</dbReference>
<comment type="subcellular location">
    <subcellularLocation>
        <location evidence="1">Secreted</location>
    </subcellularLocation>
</comment>
<comment type="similarity">
    <text evidence="8">Belongs to the peptidase S1 family. CLIP subfamily.</text>
</comment>
<evidence type="ECO:0000313" key="12">
    <source>
        <dbReference type="EnsemblMetazoa" id="ACHR002636-PA"/>
    </source>
</evidence>
<dbReference type="GO" id="GO:0045087">
    <property type="term" value="P:innate immune response"/>
    <property type="evidence" value="ECO:0007669"/>
    <property type="project" value="UniProtKB-KW"/>
</dbReference>
<dbReference type="SMART" id="SM00020">
    <property type="entry name" value="Tryp_SPc"/>
    <property type="match status" value="1"/>
</dbReference>
<dbReference type="PROSITE" id="PS50240">
    <property type="entry name" value="TRYPSIN_DOM"/>
    <property type="match status" value="2"/>
</dbReference>
<evidence type="ECO:0000256" key="6">
    <source>
        <dbReference type="ARBA" id="ARBA00023157"/>
    </source>
</evidence>
<feature type="signal peptide" evidence="10">
    <location>
        <begin position="1"/>
        <end position="22"/>
    </location>
</feature>
<evidence type="ECO:0000313" key="13">
    <source>
        <dbReference type="Proteomes" id="UP000075881"/>
    </source>
</evidence>
<reference evidence="13" key="1">
    <citation type="submission" date="2013-03" db="EMBL/GenBank/DDBJ databases">
        <title>The Genome Sequence of Anopheles christyi ACHKN1017.</title>
        <authorList>
            <consortium name="The Broad Institute Genomics Platform"/>
            <person name="Neafsey D.E."/>
            <person name="Besansky N."/>
            <person name="Walker B."/>
            <person name="Young S.K."/>
            <person name="Zeng Q."/>
            <person name="Gargeya S."/>
            <person name="Fitzgerald M."/>
            <person name="Haas B."/>
            <person name="Abouelleil A."/>
            <person name="Allen A.W."/>
            <person name="Alvarado L."/>
            <person name="Arachchi H.M."/>
            <person name="Berlin A.M."/>
            <person name="Chapman S.B."/>
            <person name="Gainer-Dewar J."/>
            <person name="Goldberg J."/>
            <person name="Griggs A."/>
            <person name="Gujja S."/>
            <person name="Hansen M."/>
            <person name="Howarth C."/>
            <person name="Imamovic A."/>
            <person name="Ireland A."/>
            <person name="Larimer J."/>
            <person name="McCowan C."/>
            <person name="Murphy C."/>
            <person name="Pearson M."/>
            <person name="Poon T.W."/>
            <person name="Priest M."/>
            <person name="Roberts A."/>
            <person name="Saif S."/>
            <person name="Shea T."/>
            <person name="Sisk P."/>
            <person name="Sykes S."/>
            <person name="Wortman J."/>
            <person name="Nusbaum C."/>
            <person name="Birren B."/>
        </authorList>
    </citation>
    <scope>NUCLEOTIDE SEQUENCE [LARGE SCALE GENOMIC DNA]</scope>
    <source>
        <strain evidence="13">ACHKN1017</strain>
    </source>
</reference>
<feature type="domain" description="Peptidase S1" evidence="11">
    <location>
        <begin position="60"/>
        <end position="308"/>
    </location>
</feature>
<dbReference type="InterPro" id="IPR009003">
    <property type="entry name" value="Peptidase_S1_PA"/>
</dbReference>
<keyword evidence="9" id="KW-0720">Serine protease</keyword>
<protein>
    <recommendedName>
        <fullName evidence="11">Peptidase S1 domain-containing protein</fullName>
    </recommendedName>
</protein>
<dbReference type="PANTHER" id="PTHR24260:SF147">
    <property type="entry name" value="EG:BACR7A4.3 PROTEIN-RELATED"/>
    <property type="match status" value="1"/>
</dbReference>
<keyword evidence="6" id="KW-1015">Disulfide bond</keyword>
<keyword evidence="7" id="KW-0325">Glycoprotein</keyword>
<evidence type="ECO:0000259" key="11">
    <source>
        <dbReference type="PROSITE" id="PS50240"/>
    </source>
</evidence>
<dbReference type="InterPro" id="IPR043504">
    <property type="entry name" value="Peptidase_S1_PA_chymotrypsin"/>
</dbReference>
<name>A0A182JVV4_9DIPT</name>
<dbReference type="PROSITE" id="PS00135">
    <property type="entry name" value="TRYPSIN_SER"/>
    <property type="match status" value="1"/>
</dbReference>
<dbReference type="Proteomes" id="UP000075881">
    <property type="component" value="Unassembled WGS sequence"/>
</dbReference>
<dbReference type="Pfam" id="PF00089">
    <property type="entry name" value="Trypsin"/>
    <property type="match status" value="2"/>
</dbReference>
<dbReference type="SUPFAM" id="SSF50494">
    <property type="entry name" value="Trypsin-like serine proteases"/>
    <property type="match status" value="2"/>
</dbReference>
<dbReference type="PRINTS" id="PR00722">
    <property type="entry name" value="CHYMOTRYPSIN"/>
</dbReference>
<feature type="chain" id="PRO_5008124717" description="Peptidase S1 domain-containing protein" evidence="10">
    <location>
        <begin position="23"/>
        <end position="802"/>
    </location>
</feature>
<evidence type="ECO:0000256" key="5">
    <source>
        <dbReference type="ARBA" id="ARBA00022859"/>
    </source>
</evidence>
<keyword evidence="13" id="KW-1185">Reference proteome</keyword>